<keyword evidence="2" id="KW-1185">Reference proteome</keyword>
<dbReference type="OrthoDB" id="10531748at2759"/>
<protein>
    <submittedName>
        <fullName evidence="1">Uncharacterized protein</fullName>
    </submittedName>
</protein>
<comment type="caution">
    <text evidence="1">The sequence shown here is derived from an EMBL/GenBank/DDBJ whole genome shotgun (WGS) entry which is preliminary data.</text>
</comment>
<dbReference type="Proteomes" id="UP000183567">
    <property type="component" value="Unassembled WGS sequence"/>
</dbReference>
<reference evidence="1 2" key="1">
    <citation type="submission" date="2016-03" db="EMBL/GenBank/DDBJ databases">
        <title>Comparative genomics of the ectomycorrhizal sister species Rhizopogon vinicolor and Rhizopogon vesiculosus (Basidiomycota: Boletales) reveals a divergence of the mating type B locus.</title>
        <authorList>
            <person name="Mujic A.B."/>
            <person name="Kuo A."/>
            <person name="Tritt A."/>
            <person name="Lipzen A."/>
            <person name="Chen C."/>
            <person name="Johnson J."/>
            <person name="Sharma A."/>
            <person name="Barry K."/>
            <person name="Grigoriev I.V."/>
            <person name="Spatafora J.W."/>
        </authorList>
    </citation>
    <scope>NUCLEOTIDE SEQUENCE [LARGE SCALE GENOMIC DNA]</scope>
    <source>
        <strain evidence="1 2">AM-OR11-056</strain>
    </source>
</reference>
<organism evidence="1 2">
    <name type="scientific">Rhizopogon vesiculosus</name>
    <dbReference type="NCBI Taxonomy" id="180088"/>
    <lineage>
        <taxon>Eukaryota</taxon>
        <taxon>Fungi</taxon>
        <taxon>Dikarya</taxon>
        <taxon>Basidiomycota</taxon>
        <taxon>Agaricomycotina</taxon>
        <taxon>Agaricomycetes</taxon>
        <taxon>Agaricomycetidae</taxon>
        <taxon>Boletales</taxon>
        <taxon>Suillineae</taxon>
        <taxon>Rhizopogonaceae</taxon>
        <taxon>Rhizopogon</taxon>
    </lineage>
</organism>
<proteinExistence type="predicted"/>
<dbReference type="EMBL" id="LVVM01005964">
    <property type="protein sequence ID" value="OJA09313.1"/>
    <property type="molecule type" value="Genomic_DNA"/>
</dbReference>
<dbReference type="AlphaFoldDB" id="A0A1J8Q6N6"/>
<evidence type="ECO:0000313" key="1">
    <source>
        <dbReference type="EMBL" id="OJA09313.1"/>
    </source>
</evidence>
<name>A0A1J8Q6N6_9AGAM</name>
<gene>
    <name evidence="1" type="ORF">AZE42_07472</name>
</gene>
<evidence type="ECO:0000313" key="2">
    <source>
        <dbReference type="Proteomes" id="UP000183567"/>
    </source>
</evidence>
<sequence length="62" mass="7059">MTHAIVRISHIPANVQALPSRDQLVKSPEPRPNLAGQDDIEQFESSFTETHFDHMNMAELEM</sequence>
<accession>A0A1J8Q6N6</accession>